<dbReference type="GO" id="GO:0045944">
    <property type="term" value="P:positive regulation of transcription by RNA polymerase II"/>
    <property type="evidence" value="ECO:0007669"/>
    <property type="project" value="UniProtKB-ARBA"/>
</dbReference>
<dbReference type="FunFam" id="2.10.110.10:FF:000001">
    <property type="entry name" value="Cysteine and glycine-rich protein 1"/>
    <property type="match status" value="1"/>
</dbReference>
<dbReference type="PROSITE" id="PS50023">
    <property type="entry name" value="LIM_DOMAIN_2"/>
    <property type="match status" value="1"/>
</dbReference>
<dbReference type="GO" id="GO:0002040">
    <property type="term" value="P:sprouting angiogenesis"/>
    <property type="evidence" value="ECO:0007669"/>
    <property type="project" value="UniProtKB-ARBA"/>
</dbReference>
<feature type="region of interest" description="Disordered" evidence="18">
    <location>
        <begin position="435"/>
        <end position="454"/>
    </location>
</feature>
<feature type="region of interest" description="Disordered" evidence="18">
    <location>
        <begin position="238"/>
        <end position="260"/>
    </location>
</feature>
<keyword evidence="3" id="KW-0678">Repressor</keyword>
<dbReference type="Pfam" id="PF00412">
    <property type="entry name" value="LIM"/>
    <property type="match status" value="1"/>
</dbReference>
<evidence type="ECO:0000259" key="19">
    <source>
        <dbReference type="PROSITE" id="PS50023"/>
    </source>
</evidence>
<dbReference type="GO" id="GO:0008045">
    <property type="term" value="P:motor neuron axon guidance"/>
    <property type="evidence" value="ECO:0007669"/>
    <property type="project" value="UniProtKB-ARBA"/>
</dbReference>
<evidence type="ECO:0000313" key="20">
    <source>
        <dbReference type="EMBL" id="KAL1006997.1"/>
    </source>
</evidence>
<gene>
    <name evidence="20" type="ORF">UPYG_G00080400</name>
</gene>
<dbReference type="InterPro" id="IPR015633">
    <property type="entry name" value="E2F"/>
</dbReference>
<dbReference type="SMART" id="SM01372">
    <property type="entry name" value="E2F_TDP"/>
    <property type="match status" value="2"/>
</dbReference>
<evidence type="ECO:0000256" key="17">
    <source>
        <dbReference type="RuleBase" id="RU003796"/>
    </source>
</evidence>
<dbReference type="AlphaFoldDB" id="A0ABD0XGL5"/>
<keyword evidence="12 17" id="KW-0539">Nucleus</keyword>
<feature type="compositionally biased region" description="Polar residues" evidence="18">
    <location>
        <begin position="1025"/>
        <end position="1045"/>
    </location>
</feature>
<dbReference type="EMBL" id="JAGEUA010000002">
    <property type="protein sequence ID" value="KAL1006997.1"/>
    <property type="molecule type" value="Genomic_DNA"/>
</dbReference>
<proteinExistence type="inferred from homology"/>
<dbReference type="SUPFAM" id="SSF57716">
    <property type="entry name" value="Glucocorticoid receptor-like (DNA-binding domain)"/>
    <property type="match status" value="2"/>
</dbReference>
<dbReference type="PROSITE" id="PS00478">
    <property type="entry name" value="LIM_DOMAIN_1"/>
    <property type="match status" value="1"/>
</dbReference>
<evidence type="ECO:0000256" key="16">
    <source>
        <dbReference type="PROSITE-ProRule" id="PRU00125"/>
    </source>
</evidence>
<dbReference type="SMART" id="SM00132">
    <property type="entry name" value="LIM"/>
    <property type="match status" value="1"/>
</dbReference>
<dbReference type="GO" id="GO:0003677">
    <property type="term" value="F:DNA binding"/>
    <property type="evidence" value="ECO:0007669"/>
    <property type="project" value="UniProtKB-KW"/>
</dbReference>
<evidence type="ECO:0000256" key="11">
    <source>
        <dbReference type="ARBA" id="ARBA00023163"/>
    </source>
</evidence>
<keyword evidence="4 16" id="KW-0479">Metal-binding</keyword>
<evidence type="ECO:0000256" key="1">
    <source>
        <dbReference type="ARBA" id="ARBA00004123"/>
    </source>
</evidence>
<dbReference type="Proteomes" id="UP001557470">
    <property type="component" value="Unassembled WGS sequence"/>
</dbReference>
<comment type="similarity">
    <text evidence="2 17">Belongs to the E2F/DP family.</text>
</comment>
<reference evidence="20 21" key="1">
    <citation type="submission" date="2024-06" db="EMBL/GenBank/DDBJ databases">
        <authorList>
            <person name="Pan Q."/>
            <person name="Wen M."/>
            <person name="Jouanno E."/>
            <person name="Zahm M."/>
            <person name="Klopp C."/>
            <person name="Cabau C."/>
            <person name="Louis A."/>
            <person name="Berthelot C."/>
            <person name="Parey E."/>
            <person name="Roest Crollius H."/>
            <person name="Montfort J."/>
            <person name="Robinson-Rechavi M."/>
            <person name="Bouchez O."/>
            <person name="Lampietro C."/>
            <person name="Lopez Roques C."/>
            <person name="Donnadieu C."/>
            <person name="Postlethwait J."/>
            <person name="Bobe J."/>
            <person name="Verreycken H."/>
            <person name="Guiguen Y."/>
        </authorList>
    </citation>
    <scope>NUCLEOTIDE SEQUENCE [LARGE SCALE GENOMIC DNA]</scope>
    <source>
        <strain evidence="20">Up_M1</strain>
        <tissue evidence="20">Testis</tissue>
    </source>
</reference>
<dbReference type="InterPro" id="IPR003316">
    <property type="entry name" value="E2F_WHTH_DNA-bd_dom"/>
</dbReference>
<keyword evidence="7 17" id="KW-0805">Transcription regulation</keyword>
<dbReference type="Gene3D" id="2.10.110.10">
    <property type="entry name" value="Cysteine Rich Protein"/>
    <property type="match status" value="1"/>
</dbReference>
<feature type="compositionally biased region" description="Polar residues" evidence="18">
    <location>
        <begin position="20"/>
        <end position="38"/>
    </location>
</feature>
<dbReference type="GO" id="GO:0005634">
    <property type="term" value="C:nucleus"/>
    <property type="evidence" value="ECO:0007669"/>
    <property type="project" value="UniProtKB-SubCell"/>
</dbReference>
<keyword evidence="9 17" id="KW-0238">DNA-binding</keyword>
<dbReference type="FunFam" id="1.10.10.10:FF:000073">
    <property type="entry name" value="E2F transcription factor 8"/>
    <property type="match status" value="1"/>
</dbReference>
<evidence type="ECO:0000256" key="15">
    <source>
        <dbReference type="ARBA" id="ARBA00058973"/>
    </source>
</evidence>
<feature type="region of interest" description="Disordered" evidence="18">
    <location>
        <begin position="1008"/>
        <end position="1046"/>
    </location>
</feature>
<keyword evidence="8 16" id="KW-0440">LIM domain</keyword>
<evidence type="ECO:0000256" key="4">
    <source>
        <dbReference type="ARBA" id="ARBA00022723"/>
    </source>
</evidence>
<evidence type="ECO:0000256" key="9">
    <source>
        <dbReference type="ARBA" id="ARBA00023125"/>
    </source>
</evidence>
<protein>
    <recommendedName>
        <fullName evidence="14">Transcription factor E2F8</fullName>
    </recommendedName>
</protein>
<dbReference type="GO" id="GO:0046872">
    <property type="term" value="F:metal ion binding"/>
    <property type="evidence" value="ECO:0007669"/>
    <property type="project" value="UniProtKB-KW"/>
</dbReference>
<sequence length="1127" mass="123540">MLSPNKYNALKKRWKMSSTLPESLQLRQKTQTSTSNHKGNVFAEPQALTKTPRKGFNHSTVAEIQSNMGPLTTPTKVNGGPGTGEPWTPTSNLKMLISAASPEIRNREKELCVDEGENAIFSAQNCELGEEVEKQISRKEKSLGLLCHKFLARYPDYPNPALNNDICLDDVATELSVERRRIYDIMNVLESLHMVSRLAKNCYTWHGRANLPQTLAKLRQVGEEHRYGQQMQLIRQRTLEKESDSDGEEKENEEVLEGEVEGGEHGQKEMFFVELPGVEFKAASVNSRKDKSLRVMSQKFVMLFLVSTPRLVSLDVAARILIGEDQAGDRDKSKFKTKVRRLYDIANVLRSLKLIEKVHVTEERGRKPAFEWTGPEDFPDVNDLDTAATTTIIKRTLEPRPSVENCAKNLFSSPGSKRSFTRHPSLIKLAKSIQEDRRKINSAPTSPVKNDSQGSEFFPTKMAQLAAICKIQLDQQSKIDKMPEPTVRDTRTKATSIFSDAHQKITSEAPQPALLTSTEPPANPVHLTPRGTFTPQPMSFQSSQCSPLIPVLIPEQPGGRPFTFYMHPSCFRPHPLARPQPTSLAVRSMTFEDKTGQSPSDAAGHSPAANQLPIRSSSGIKRPFSERPSEGSPSKSKRIDSNPRDTSALCEVLQARLKAHRRGLLSSRPSSRALHLEPEFINSPGSSTANQPLEQSVETFLENEEKVGTSDSEAGLTPVRAIPLTPQHLQTETLIPTGYLIPISQQSLLSYKEPHRTEGNKASLPSYSLYHTPTAGSGPPPVQEFTPTSLHHPASPFPSQGHRFNSPSPAILNFTLQNLGLIPGPGSGTASSPIPSHTTEHPSSMPSPLPTHLGLQQRGGLVFIKPMSPVPIQQQVTGQCGQPLTLISLHQMTTPKGAALSQHSFFHTPVSLSPLATVVTPPTGHRSVALADLRLDWEYSGTKFTDVCSGIHSENLITTYQLSEALSPSQECQPGVAEASVQPVRKACTMLKRSNAMGEASTRLASSAWPGAGALSSDPPGKNLDMQTNDAKPRSTSTNSNSNKVAQKFGSSDRCQRCSKAVYAAEKIMGAGKPWHKTCFRCLLCGKSLESTTVTDKDGELYCKVCYAKNFGPKGRGLGNIAMLEDA</sequence>
<evidence type="ECO:0000256" key="10">
    <source>
        <dbReference type="ARBA" id="ARBA00023159"/>
    </source>
</evidence>
<keyword evidence="21" id="KW-1185">Reference proteome</keyword>
<feature type="compositionally biased region" description="Polar residues" evidence="18">
    <location>
        <begin position="828"/>
        <end position="846"/>
    </location>
</feature>
<keyword evidence="11 17" id="KW-0804">Transcription</keyword>
<keyword evidence="13" id="KW-0131">Cell cycle</keyword>
<evidence type="ECO:0000313" key="21">
    <source>
        <dbReference type="Proteomes" id="UP001557470"/>
    </source>
</evidence>
<evidence type="ECO:0000256" key="8">
    <source>
        <dbReference type="ARBA" id="ARBA00023038"/>
    </source>
</evidence>
<name>A0ABD0XGL5_UMBPY</name>
<keyword evidence="10" id="KW-0010">Activator</keyword>
<feature type="compositionally biased region" description="Polar residues" evidence="18">
    <location>
        <begin position="442"/>
        <end position="454"/>
    </location>
</feature>
<evidence type="ECO:0000256" key="18">
    <source>
        <dbReference type="SAM" id="MobiDB-lite"/>
    </source>
</evidence>
<dbReference type="Pfam" id="PF02319">
    <property type="entry name" value="WHD_E2F_TDP"/>
    <property type="match status" value="2"/>
</dbReference>
<evidence type="ECO:0000256" key="13">
    <source>
        <dbReference type="ARBA" id="ARBA00023306"/>
    </source>
</evidence>
<dbReference type="GO" id="GO:0001946">
    <property type="term" value="P:lymphangiogenesis"/>
    <property type="evidence" value="ECO:0007669"/>
    <property type="project" value="UniProtKB-ARBA"/>
</dbReference>
<evidence type="ECO:0000256" key="3">
    <source>
        <dbReference type="ARBA" id="ARBA00022491"/>
    </source>
</evidence>
<dbReference type="PANTHER" id="PTHR12081">
    <property type="entry name" value="TRANSCRIPTION FACTOR E2F"/>
    <property type="match status" value="1"/>
</dbReference>
<comment type="subcellular location">
    <subcellularLocation>
        <location evidence="1 17">Nucleus</location>
    </subcellularLocation>
</comment>
<comment type="caution">
    <text evidence="20">The sequence shown here is derived from an EMBL/GenBank/DDBJ whole genome shotgun (WGS) entry which is preliminary data.</text>
</comment>
<dbReference type="FunFam" id="1.10.10.10:FF:000100">
    <property type="entry name" value="E2F transcription factor 8"/>
    <property type="match status" value="1"/>
</dbReference>
<feature type="region of interest" description="Disordered" evidence="18">
    <location>
        <begin position="592"/>
        <end position="645"/>
    </location>
</feature>
<accession>A0ABD0XGL5</accession>
<dbReference type="CDD" id="cd09482">
    <property type="entry name" value="LIM2_CRP3"/>
    <property type="match status" value="1"/>
</dbReference>
<dbReference type="PANTHER" id="PTHR12081:SF40">
    <property type="entry name" value="TRANSCRIPTION FACTOR E2F8"/>
    <property type="match status" value="1"/>
</dbReference>
<evidence type="ECO:0000256" key="5">
    <source>
        <dbReference type="ARBA" id="ARBA00022737"/>
    </source>
</evidence>
<evidence type="ECO:0000256" key="14">
    <source>
        <dbReference type="ARBA" id="ARBA00039673"/>
    </source>
</evidence>
<feature type="compositionally biased region" description="Acidic residues" evidence="18">
    <location>
        <begin position="245"/>
        <end position="260"/>
    </location>
</feature>
<keyword evidence="5" id="KW-0677">Repeat</keyword>
<evidence type="ECO:0000256" key="7">
    <source>
        <dbReference type="ARBA" id="ARBA00023015"/>
    </source>
</evidence>
<feature type="compositionally biased region" description="Polar residues" evidence="18">
    <location>
        <begin position="57"/>
        <end position="76"/>
    </location>
</feature>
<evidence type="ECO:0000256" key="2">
    <source>
        <dbReference type="ARBA" id="ARBA00010940"/>
    </source>
</evidence>
<dbReference type="GO" id="GO:0045892">
    <property type="term" value="P:negative regulation of DNA-templated transcription"/>
    <property type="evidence" value="ECO:0007669"/>
    <property type="project" value="UniProtKB-ARBA"/>
</dbReference>
<feature type="region of interest" description="Disordered" evidence="18">
    <location>
        <begin position="823"/>
        <end position="848"/>
    </location>
</feature>
<organism evidence="20 21">
    <name type="scientific">Umbra pygmaea</name>
    <name type="common">Eastern mudminnow</name>
    <dbReference type="NCBI Taxonomy" id="75934"/>
    <lineage>
        <taxon>Eukaryota</taxon>
        <taxon>Metazoa</taxon>
        <taxon>Chordata</taxon>
        <taxon>Craniata</taxon>
        <taxon>Vertebrata</taxon>
        <taxon>Euteleostomi</taxon>
        <taxon>Actinopterygii</taxon>
        <taxon>Neopterygii</taxon>
        <taxon>Teleostei</taxon>
        <taxon>Protacanthopterygii</taxon>
        <taxon>Esociformes</taxon>
        <taxon>Umbridae</taxon>
        <taxon>Umbra</taxon>
    </lineage>
</organism>
<feature type="domain" description="LIM zinc-binding" evidence="19">
    <location>
        <begin position="1053"/>
        <end position="1113"/>
    </location>
</feature>
<dbReference type="InterPro" id="IPR001781">
    <property type="entry name" value="Znf_LIM"/>
</dbReference>
<dbReference type="SUPFAM" id="SSF46785">
    <property type="entry name" value="Winged helix' DNA-binding domain"/>
    <property type="match status" value="2"/>
</dbReference>
<dbReference type="GO" id="GO:0003700">
    <property type="term" value="F:DNA-binding transcription factor activity"/>
    <property type="evidence" value="ECO:0007669"/>
    <property type="project" value="UniProtKB-ARBA"/>
</dbReference>
<evidence type="ECO:0000256" key="12">
    <source>
        <dbReference type="ARBA" id="ARBA00023242"/>
    </source>
</evidence>
<comment type="function">
    <text evidence="15">Atypical E2F transcription factor that participates in various processes such as angiogenesis and polyploidization of specialized cells. Mainly acts as a transcription repressor that binds DNA independently of DP proteins and specifically recognizes the E2 recognition site 5'-TTTC[CG]CGC-3'. Directly represses transcription of classical E2F transcription factors such as e2f1. Acts as a regulator of S-phase by recognizing and binding the E2-related site 5'-TTCCCGCC-3' and mediating repression of G1/S-regulated genes. Acts as a promoter of sprouting angiogenesis, possibly by acting as a transcription activator and promoting expression of vegfa.</text>
</comment>
<dbReference type="InterPro" id="IPR036388">
    <property type="entry name" value="WH-like_DNA-bd_sf"/>
</dbReference>
<dbReference type="InterPro" id="IPR036390">
    <property type="entry name" value="WH_DNA-bd_sf"/>
</dbReference>
<keyword evidence="6 16" id="KW-0862">Zinc</keyword>
<feature type="region of interest" description="Disordered" evidence="18">
    <location>
        <begin position="20"/>
        <end position="90"/>
    </location>
</feature>
<evidence type="ECO:0000256" key="6">
    <source>
        <dbReference type="ARBA" id="ARBA00022833"/>
    </source>
</evidence>
<dbReference type="Gene3D" id="1.10.10.10">
    <property type="entry name" value="Winged helix-like DNA-binding domain superfamily/Winged helix DNA-binding domain"/>
    <property type="match status" value="2"/>
</dbReference>